<evidence type="ECO:0000256" key="2">
    <source>
        <dbReference type="SAM" id="MobiDB-lite"/>
    </source>
</evidence>
<sequence>MIRINTLREKRKPLEAADHRHNKKFKTKPVMYPNDQEKLHAMDDQEENKDPDSKEAKRKRRLIRNRMSAQLNRERKKSYIGELEDQLQNKKSEVKALLGQLAVKTAESERLKRQLATCTCRTILL</sequence>
<dbReference type="GO" id="GO:0003700">
    <property type="term" value="F:DNA-binding transcription factor activity"/>
    <property type="evidence" value="ECO:0007669"/>
    <property type="project" value="InterPro"/>
</dbReference>
<evidence type="ECO:0000259" key="3">
    <source>
        <dbReference type="PROSITE" id="PS50217"/>
    </source>
</evidence>
<keyword evidence="1" id="KW-0175">Coiled coil</keyword>
<name>A0AAD9LLL6_9STRA</name>
<dbReference type="Pfam" id="PF00170">
    <property type="entry name" value="bZIP_1"/>
    <property type="match status" value="1"/>
</dbReference>
<feature type="region of interest" description="Disordered" evidence="2">
    <location>
        <begin position="1"/>
        <end position="70"/>
    </location>
</feature>
<dbReference type="InterPro" id="IPR004827">
    <property type="entry name" value="bZIP"/>
</dbReference>
<evidence type="ECO:0000313" key="4">
    <source>
        <dbReference type="EMBL" id="KAK1941378.1"/>
    </source>
</evidence>
<proteinExistence type="predicted"/>
<evidence type="ECO:0000256" key="1">
    <source>
        <dbReference type="SAM" id="Coils"/>
    </source>
</evidence>
<gene>
    <name evidence="4" type="ORF">P3T76_007244</name>
</gene>
<dbReference type="AlphaFoldDB" id="A0AAD9LLL6"/>
<feature type="coiled-coil region" evidence="1">
    <location>
        <begin position="73"/>
        <end position="100"/>
    </location>
</feature>
<feature type="compositionally biased region" description="Basic and acidic residues" evidence="2">
    <location>
        <begin position="1"/>
        <end position="19"/>
    </location>
</feature>
<keyword evidence="5" id="KW-1185">Reference proteome</keyword>
<comment type="caution">
    <text evidence="4">The sequence shown here is derived from an EMBL/GenBank/DDBJ whole genome shotgun (WGS) entry which is preliminary data.</text>
</comment>
<protein>
    <submittedName>
        <fullName evidence="4">BZIP transcription factor 49</fullName>
    </submittedName>
</protein>
<dbReference type="PANTHER" id="PTHR37616">
    <property type="entry name" value="BZIP TRANSCRIPTION FACTOR 60-LIKE"/>
    <property type="match status" value="1"/>
</dbReference>
<dbReference type="SUPFAM" id="SSF57959">
    <property type="entry name" value="Leucine zipper domain"/>
    <property type="match status" value="1"/>
</dbReference>
<dbReference type="Proteomes" id="UP001259832">
    <property type="component" value="Unassembled WGS sequence"/>
</dbReference>
<dbReference type="PANTHER" id="PTHR37616:SF2">
    <property type="entry name" value="BZIP DOMAIN-CONTAINING PROTEIN"/>
    <property type="match status" value="1"/>
</dbReference>
<accession>A0AAD9LLL6</accession>
<dbReference type="SMART" id="SM00338">
    <property type="entry name" value="BRLZ"/>
    <property type="match status" value="1"/>
</dbReference>
<feature type="domain" description="BZIP" evidence="3">
    <location>
        <begin position="55"/>
        <end position="118"/>
    </location>
</feature>
<dbReference type="Gene3D" id="1.20.5.170">
    <property type="match status" value="1"/>
</dbReference>
<dbReference type="EMBL" id="JASMQC010000012">
    <property type="protein sequence ID" value="KAK1941378.1"/>
    <property type="molecule type" value="Genomic_DNA"/>
</dbReference>
<dbReference type="InterPro" id="IPR046347">
    <property type="entry name" value="bZIP_sf"/>
</dbReference>
<organism evidence="4 5">
    <name type="scientific">Phytophthora citrophthora</name>
    <dbReference type="NCBI Taxonomy" id="4793"/>
    <lineage>
        <taxon>Eukaryota</taxon>
        <taxon>Sar</taxon>
        <taxon>Stramenopiles</taxon>
        <taxon>Oomycota</taxon>
        <taxon>Peronosporomycetes</taxon>
        <taxon>Peronosporales</taxon>
        <taxon>Peronosporaceae</taxon>
        <taxon>Phytophthora</taxon>
    </lineage>
</organism>
<reference evidence="4" key="1">
    <citation type="submission" date="2023-08" db="EMBL/GenBank/DDBJ databases">
        <title>Reference Genome Resource for the Citrus Pathogen Phytophthora citrophthora.</title>
        <authorList>
            <person name="Moller H."/>
            <person name="Coetzee B."/>
            <person name="Rose L.J."/>
            <person name="Van Niekerk J.M."/>
        </authorList>
    </citation>
    <scope>NUCLEOTIDE SEQUENCE</scope>
    <source>
        <strain evidence="4">STE-U-9442</strain>
    </source>
</reference>
<feature type="compositionally biased region" description="Basic and acidic residues" evidence="2">
    <location>
        <begin position="35"/>
        <end position="55"/>
    </location>
</feature>
<evidence type="ECO:0000313" key="5">
    <source>
        <dbReference type="Proteomes" id="UP001259832"/>
    </source>
</evidence>
<dbReference type="PROSITE" id="PS50217">
    <property type="entry name" value="BZIP"/>
    <property type="match status" value="1"/>
</dbReference>